<dbReference type="Proteomes" id="UP000559626">
    <property type="component" value="Unassembled WGS sequence"/>
</dbReference>
<sequence>MTNILYYLPLGAALLLTSCAVQLARVPDQTPAQMQAAYRVTKDVAYGADPEQKLDMYLSPTANHLKQKNYTIVFLHGGGYYVSDKTREERYIQPYLKKGLNVVNMNYRIKRGVPLATEDLTYALNFLQANNATYHLDLSRIIVTGFSAGAHIASLVAVTANDPAYTPKLDSGLKIAGVVNFSGPVDGLDVVEKVFMSNDVPVMKAIGVALFPETTDYAPKDYIRKFEPITYFDKNDPPFFIWQGGKDDQVPPVTFEKFVALLKQNPQKNEVLFVPDGQHSPSAAELANAYQAIFEFLDKKVK</sequence>
<keyword evidence="1 4" id="KW-0378">Hydrolase</keyword>
<dbReference type="SUPFAM" id="SSF53474">
    <property type="entry name" value="alpha/beta-Hydrolases"/>
    <property type="match status" value="1"/>
</dbReference>
<dbReference type="InterPro" id="IPR029058">
    <property type="entry name" value="AB_hydrolase_fold"/>
</dbReference>
<dbReference type="GO" id="GO:0016787">
    <property type="term" value="F:hydrolase activity"/>
    <property type="evidence" value="ECO:0007669"/>
    <property type="project" value="UniProtKB-KW"/>
</dbReference>
<gene>
    <name evidence="4" type="ORF">HHL22_02315</name>
</gene>
<dbReference type="Gene3D" id="3.40.50.1820">
    <property type="entry name" value="alpha/beta hydrolase"/>
    <property type="match status" value="1"/>
</dbReference>
<evidence type="ECO:0000313" key="5">
    <source>
        <dbReference type="Proteomes" id="UP000559626"/>
    </source>
</evidence>
<reference evidence="4 5" key="1">
    <citation type="submission" date="2020-04" db="EMBL/GenBank/DDBJ databases">
        <title>Hymenobacter polaris sp. nov., isolated from Arctic soil.</title>
        <authorList>
            <person name="Dahal R.H."/>
        </authorList>
    </citation>
    <scope>NUCLEOTIDE SEQUENCE [LARGE SCALE GENOMIC DNA]</scope>
    <source>
        <strain evidence="4 5">RP-2-7</strain>
    </source>
</reference>
<evidence type="ECO:0000256" key="2">
    <source>
        <dbReference type="SAM" id="SignalP"/>
    </source>
</evidence>
<dbReference type="InterPro" id="IPR050300">
    <property type="entry name" value="GDXG_lipolytic_enzyme"/>
</dbReference>
<proteinExistence type="predicted"/>
<evidence type="ECO:0000259" key="3">
    <source>
        <dbReference type="Pfam" id="PF20434"/>
    </source>
</evidence>
<feature type="signal peptide" evidence="2">
    <location>
        <begin position="1"/>
        <end position="23"/>
    </location>
</feature>
<dbReference type="RefSeq" id="WP_169529357.1">
    <property type="nucleotide sequence ID" value="NZ_JABBGH010000001.1"/>
</dbReference>
<protein>
    <submittedName>
        <fullName evidence="4">Alpha/beta hydrolase</fullName>
    </submittedName>
</protein>
<accession>A0A7Y0AAZ4</accession>
<dbReference type="EMBL" id="JABBGH010000001">
    <property type="protein sequence ID" value="NML64030.1"/>
    <property type="molecule type" value="Genomic_DNA"/>
</dbReference>
<dbReference type="InterPro" id="IPR049492">
    <property type="entry name" value="BD-FAE-like_dom"/>
</dbReference>
<organism evidence="4 5">
    <name type="scientific">Hymenobacter polaris</name>
    <dbReference type="NCBI Taxonomy" id="2682546"/>
    <lineage>
        <taxon>Bacteria</taxon>
        <taxon>Pseudomonadati</taxon>
        <taxon>Bacteroidota</taxon>
        <taxon>Cytophagia</taxon>
        <taxon>Cytophagales</taxon>
        <taxon>Hymenobacteraceae</taxon>
        <taxon>Hymenobacter</taxon>
    </lineage>
</organism>
<dbReference type="PANTHER" id="PTHR48081">
    <property type="entry name" value="AB HYDROLASE SUPERFAMILY PROTEIN C4A8.06C"/>
    <property type="match status" value="1"/>
</dbReference>
<dbReference type="Pfam" id="PF20434">
    <property type="entry name" value="BD-FAE"/>
    <property type="match status" value="1"/>
</dbReference>
<comment type="caution">
    <text evidence="4">The sequence shown here is derived from an EMBL/GenBank/DDBJ whole genome shotgun (WGS) entry which is preliminary data.</text>
</comment>
<name>A0A7Y0AAZ4_9BACT</name>
<keyword evidence="2" id="KW-0732">Signal</keyword>
<keyword evidence="5" id="KW-1185">Reference proteome</keyword>
<dbReference type="AlphaFoldDB" id="A0A7Y0AAZ4"/>
<feature type="domain" description="BD-FAE-like" evidence="3">
    <location>
        <begin position="54"/>
        <end position="254"/>
    </location>
</feature>
<evidence type="ECO:0000256" key="1">
    <source>
        <dbReference type="ARBA" id="ARBA00022801"/>
    </source>
</evidence>
<evidence type="ECO:0000313" key="4">
    <source>
        <dbReference type="EMBL" id="NML64030.1"/>
    </source>
</evidence>
<feature type="chain" id="PRO_5030815159" evidence="2">
    <location>
        <begin position="24"/>
        <end position="302"/>
    </location>
</feature>